<dbReference type="EMBL" id="MT143878">
    <property type="protein sequence ID" value="QJB04273.1"/>
    <property type="molecule type" value="Genomic_DNA"/>
</dbReference>
<gene>
    <name evidence="1" type="ORF">MM171A00522_0016</name>
    <name evidence="2" type="ORF">MM171B00386_0010</name>
</gene>
<evidence type="ECO:0000313" key="2">
    <source>
        <dbReference type="EMBL" id="QJB04273.1"/>
    </source>
</evidence>
<dbReference type="EMBL" id="MT143690">
    <property type="protein sequence ID" value="QJB00352.1"/>
    <property type="molecule type" value="Genomic_DNA"/>
</dbReference>
<reference evidence="2" key="1">
    <citation type="submission" date="2020-03" db="EMBL/GenBank/DDBJ databases">
        <title>The deep terrestrial virosphere.</title>
        <authorList>
            <person name="Holmfeldt K."/>
            <person name="Nilsson E."/>
            <person name="Simone D."/>
            <person name="Lopez-Fernandez M."/>
            <person name="Wu X."/>
            <person name="de Brujin I."/>
            <person name="Lundin D."/>
            <person name="Andersson A."/>
            <person name="Bertilsson S."/>
            <person name="Dopson M."/>
        </authorList>
    </citation>
    <scope>NUCLEOTIDE SEQUENCE</scope>
    <source>
        <strain evidence="1">MM171A00522</strain>
        <strain evidence="2">MM171B00386</strain>
    </source>
</reference>
<accession>A0A6M3MF54</accession>
<name>A0A6M3MF54_9ZZZZ</name>
<proteinExistence type="predicted"/>
<dbReference type="AlphaFoldDB" id="A0A6M3MF54"/>
<organism evidence="2">
    <name type="scientific">viral metagenome</name>
    <dbReference type="NCBI Taxonomy" id="1070528"/>
    <lineage>
        <taxon>unclassified sequences</taxon>
        <taxon>metagenomes</taxon>
        <taxon>organismal metagenomes</taxon>
    </lineage>
</organism>
<protein>
    <submittedName>
        <fullName evidence="2">Uncharacterized protein</fullName>
    </submittedName>
</protein>
<sequence length="115" mass="13141">MSKEWDKVELEKLEKLYKDKDMTVDEMTLQLPGRTEDAIRIKANRLGFSRPLTDRNEVVSLSDLKWSTHKENDRSTVYQESLDLIEAIAEVMGNEAVAATGYHGWNPEATISRGK</sequence>
<evidence type="ECO:0000313" key="1">
    <source>
        <dbReference type="EMBL" id="QJB00352.1"/>
    </source>
</evidence>